<gene>
    <name evidence="1" type="ORF">HPB47_013742</name>
</gene>
<name>A0AC60QXR2_IXOPE</name>
<dbReference type="EMBL" id="JABSTQ010001987">
    <property type="protein sequence ID" value="KAG0444485.1"/>
    <property type="molecule type" value="Genomic_DNA"/>
</dbReference>
<evidence type="ECO:0000313" key="2">
    <source>
        <dbReference type="Proteomes" id="UP000805193"/>
    </source>
</evidence>
<protein>
    <submittedName>
        <fullName evidence="1">Uncharacterized protein</fullName>
    </submittedName>
</protein>
<keyword evidence="2" id="KW-1185">Reference proteome</keyword>
<proteinExistence type="predicted"/>
<comment type="caution">
    <text evidence="1">The sequence shown here is derived from an EMBL/GenBank/DDBJ whole genome shotgun (WGS) entry which is preliminary data.</text>
</comment>
<sequence length="298" mass="33225">MRKGIGGVSGILVRVIGTIYQNSGPLPLAVKSITVRVGHGADGSHLLDKARCRSSFIRGTRQDDGSWESPDGQHGANRGYPSRNRRLLCNQENRSRWKQTQALRQKRLPPLPVDDYKVVIRPRDGLNFSAWTTDKITQAIIAMAQLSAAEMAQATKRIRRDQNLVVVSTPNMESSTRVQQISALTLGTKQYEVTAYLAVPDNSCRGVISGVETRPTAEELTENLRATGINILYARMMGQTNTAVITFEGIRVPRFVYLSGGEYPCRPYQPRQQVCGVCLHSKKKWRKKVATARLPPFY</sequence>
<evidence type="ECO:0000313" key="1">
    <source>
        <dbReference type="EMBL" id="KAG0444485.1"/>
    </source>
</evidence>
<dbReference type="Proteomes" id="UP000805193">
    <property type="component" value="Unassembled WGS sequence"/>
</dbReference>
<accession>A0AC60QXR2</accession>
<organism evidence="1 2">
    <name type="scientific">Ixodes persulcatus</name>
    <name type="common">Taiga tick</name>
    <dbReference type="NCBI Taxonomy" id="34615"/>
    <lineage>
        <taxon>Eukaryota</taxon>
        <taxon>Metazoa</taxon>
        <taxon>Ecdysozoa</taxon>
        <taxon>Arthropoda</taxon>
        <taxon>Chelicerata</taxon>
        <taxon>Arachnida</taxon>
        <taxon>Acari</taxon>
        <taxon>Parasitiformes</taxon>
        <taxon>Ixodida</taxon>
        <taxon>Ixodoidea</taxon>
        <taxon>Ixodidae</taxon>
        <taxon>Ixodinae</taxon>
        <taxon>Ixodes</taxon>
    </lineage>
</organism>
<reference evidence="1 2" key="1">
    <citation type="journal article" date="2020" name="Cell">
        <title>Large-Scale Comparative Analyses of Tick Genomes Elucidate Their Genetic Diversity and Vector Capacities.</title>
        <authorList>
            <consortium name="Tick Genome and Microbiome Consortium (TIGMIC)"/>
            <person name="Jia N."/>
            <person name="Wang J."/>
            <person name="Shi W."/>
            <person name="Du L."/>
            <person name="Sun Y."/>
            <person name="Zhan W."/>
            <person name="Jiang J.F."/>
            <person name="Wang Q."/>
            <person name="Zhang B."/>
            <person name="Ji P."/>
            <person name="Bell-Sakyi L."/>
            <person name="Cui X.M."/>
            <person name="Yuan T.T."/>
            <person name="Jiang B.G."/>
            <person name="Yang W.F."/>
            <person name="Lam T.T."/>
            <person name="Chang Q.C."/>
            <person name="Ding S.J."/>
            <person name="Wang X.J."/>
            <person name="Zhu J.G."/>
            <person name="Ruan X.D."/>
            <person name="Zhao L."/>
            <person name="Wei J.T."/>
            <person name="Ye R.Z."/>
            <person name="Que T.C."/>
            <person name="Du C.H."/>
            <person name="Zhou Y.H."/>
            <person name="Cheng J.X."/>
            <person name="Dai P.F."/>
            <person name="Guo W.B."/>
            <person name="Han X.H."/>
            <person name="Huang E.J."/>
            <person name="Li L.F."/>
            <person name="Wei W."/>
            <person name="Gao Y.C."/>
            <person name="Liu J.Z."/>
            <person name="Shao H.Z."/>
            <person name="Wang X."/>
            <person name="Wang C.C."/>
            <person name="Yang T.C."/>
            <person name="Huo Q.B."/>
            <person name="Li W."/>
            <person name="Chen H.Y."/>
            <person name="Chen S.E."/>
            <person name="Zhou L.G."/>
            <person name="Ni X.B."/>
            <person name="Tian J.H."/>
            <person name="Sheng Y."/>
            <person name="Liu T."/>
            <person name="Pan Y.S."/>
            <person name="Xia L.Y."/>
            <person name="Li J."/>
            <person name="Zhao F."/>
            <person name="Cao W.C."/>
        </authorList>
    </citation>
    <scope>NUCLEOTIDE SEQUENCE [LARGE SCALE GENOMIC DNA]</scope>
    <source>
        <strain evidence="1">Iper-2018</strain>
    </source>
</reference>